<feature type="transmembrane region" description="Helical" evidence="6">
    <location>
        <begin position="7"/>
        <end position="24"/>
    </location>
</feature>
<sequence length="550" mass="63141">MSGVRCKFILIFLSVVLIGISLWLHFSDSATLCDKVLVKPLLIVGVSALFYWVIRLIESLCRVKVIVCICTISLLLFSLGLICFTVFSILVTNRKVSRALFGRDGDYSHYLLEKYVMNAEQIKSCLLYSETCQHLPTGKGDDFYKYSLSHIQLSCCKPPTYCGLEFHNATYWTMPKAGLAVVNSDCKIWNNVQTELCFKCQSCKTIFYDFIQKRQRDTQGTKYSLQFELYWDGGWLSTRMARDQSPSMPSESSLSYRICLVRFTSPVWFASYYTMGGLPSAHKVLTRRAEAVTNIVAAADYPGVQKKEEEKNILGIRSPENRKCQDDSGDCLKVLVKPLLLVGVSALFYWVIRLVESLCRVKFIICICTISSLLINLGFLCFMVFSILVTDKSMSRALFGRDGDYSHYLLEKYVLNAEQIKSCLLDFKTCQHLPTGKEADHFYKYSQLSCCMPPIYCGLEFHNATYWTMPKAGPAVVNNDCKIWNNIQTELCFKCQSCKTIFYDIIKKGWKKLSLISFVMLFLLCCVQCYYLIWFINWSKGHPWQRVYRA</sequence>
<dbReference type="EMBL" id="JAIVGD010000013">
    <property type="protein sequence ID" value="KAH0762665.1"/>
    <property type="molecule type" value="Genomic_DNA"/>
</dbReference>
<feature type="transmembrane region" description="Helical" evidence="6">
    <location>
        <begin position="66"/>
        <end position="91"/>
    </location>
</feature>
<evidence type="ECO:0000256" key="1">
    <source>
        <dbReference type="ARBA" id="ARBA00004370"/>
    </source>
</evidence>
<feature type="transmembrane region" description="Helical" evidence="6">
    <location>
        <begin position="515"/>
        <end position="536"/>
    </location>
</feature>
<evidence type="ECO:0000256" key="2">
    <source>
        <dbReference type="ARBA" id="ARBA00006840"/>
    </source>
</evidence>
<evidence type="ECO:0008006" key="9">
    <source>
        <dbReference type="Google" id="ProtNLM"/>
    </source>
</evidence>
<accession>A0ABQ7VF30</accession>
<evidence type="ECO:0000256" key="6">
    <source>
        <dbReference type="SAM" id="Phobius"/>
    </source>
</evidence>
<keyword evidence="4 6" id="KW-1133">Transmembrane helix</keyword>
<evidence type="ECO:0000313" key="8">
    <source>
        <dbReference type="Proteomes" id="UP000826656"/>
    </source>
</evidence>
<dbReference type="PANTHER" id="PTHR32191">
    <property type="entry name" value="TETRASPANIN-8-RELATED"/>
    <property type="match status" value="1"/>
</dbReference>
<keyword evidence="8" id="KW-1185">Reference proteome</keyword>
<name>A0ABQ7VF30_SOLTU</name>
<evidence type="ECO:0000256" key="5">
    <source>
        <dbReference type="ARBA" id="ARBA00023136"/>
    </source>
</evidence>
<feature type="transmembrane region" description="Helical" evidence="6">
    <location>
        <begin position="36"/>
        <end position="54"/>
    </location>
</feature>
<feature type="transmembrane region" description="Helical" evidence="6">
    <location>
        <begin position="364"/>
        <end position="389"/>
    </location>
</feature>
<gene>
    <name evidence="7" type="ORF">KY290_018738</name>
</gene>
<dbReference type="Proteomes" id="UP000826656">
    <property type="component" value="Unassembled WGS sequence"/>
</dbReference>
<comment type="similarity">
    <text evidence="2">Belongs to the tetraspanin (TM4SF) family.</text>
</comment>
<evidence type="ECO:0000256" key="4">
    <source>
        <dbReference type="ARBA" id="ARBA00022989"/>
    </source>
</evidence>
<evidence type="ECO:0000313" key="7">
    <source>
        <dbReference type="EMBL" id="KAH0762665.1"/>
    </source>
</evidence>
<comment type="caution">
    <text evidence="7">The sequence shown here is derived from an EMBL/GenBank/DDBJ whole genome shotgun (WGS) entry which is preliminary data.</text>
</comment>
<keyword evidence="5 6" id="KW-0472">Membrane</keyword>
<reference evidence="7 8" key="1">
    <citation type="journal article" date="2021" name="bioRxiv">
        <title>Chromosome-scale and haplotype-resolved genome assembly of a tetraploid potato cultivar.</title>
        <authorList>
            <person name="Sun H."/>
            <person name="Jiao W.-B."/>
            <person name="Krause K."/>
            <person name="Campoy J.A."/>
            <person name="Goel M."/>
            <person name="Folz-Donahue K."/>
            <person name="Kukat C."/>
            <person name="Huettel B."/>
            <person name="Schneeberger K."/>
        </authorList>
    </citation>
    <scope>NUCLEOTIDE SEQUENCE [LARGE SCALE GENOMIC DNA]</scope>
    <source>
        <strain evidence="7">SolTubOtavaFocal</strain>
        <tissue evidence="7">Leaves</tissue>
    </source>
</reference>
<organism evidence="7 8">
    <name type="scientific">Solanum tuberosum</name>
    <name type="common">Potato</name>
    <dbReference type="NCBI Taxonomy" id="4113"/>
    <lineage>
        <taxon>Eukaryota</taxon>
        <taxon>Viridiplantae</taxon>
        <taxon>Streptophyta</taxon>
        <taxon>Embryophyta</taxon>
        <taxon>Tracheophyta</taxon>
        <taxon>Spermatophyta</taxon>
        <taxon>Magnoliopsida</taxon>
        <taxon>eudicotyledons</taxon>
        <taxon>Gunneridae</taxon>
        <taxon>Pentapetalae</taxon>
        <taxon>asterids</taxon>
        <taxon>lamiids</taxon>
        <taxon>Solanales</taxon>
        <taxon>Solanaceae</taxon>
        <taxon>Solanoideae</taxon>
        <taxon>Solaneae</taxon>
        <taxon>Solanum</taxon>
    </lineage>
</organism>
<keyword evidence="3 6" id="KW-0812">Transmembrane</keyword>
<dbReference type="InterPro" id="IPR044991">
    <property type="entry name" value="TET_plant"/>
</dbReference>
<proteinExistence type="inferred from homology"/>
<comment type="subcellular location">
    <subcellularLocation>
        <location evidence="1">Membrane</location>
    </subcellularLocation>
</comment>
<protein>
    <recommendedName>
        <fullName evidence="9">Senescence-associated protein</fullName>
    </recommendedName>
</protein>
<evidence type="ECO:0000256" key="3">
    <source>
        <dbReference type="ARBA" id="ARBA00022692"/>
    </source>
</evidence>